<dbReference type="AlphaFoldDB" id="A0A2G3A4T6"/>
<keyword evidence="2" id="KW-0408">Iron</keyword>
<organism evidence="5 6">
    <name type="scientific">Capsicum annuum</name>
    <name type="common">Capsicum pepper</name>
    <dbReference type="NCBI Taxonomy" id="4072"/>
    <lineage>
        <taxon>Eukaryota</taxon>
        <taxon>Viridiplantae</taxon>
        <taxon>Streptophyta</taxon>
        <taxon>Embryophyta</taxon>
        <taxon>Tracheophyta</taxon>
        <taxon>Spermatophyta</taxon>
        <taxon>Magnoliopsida</taxon>
        <taxon>eudicotyledons</taxon>
        <taxon>Gunneridae</taxon>
        <taxon>Pentapetalae</taxon>
        <taxon>asterids</taxon>
        <taxon>lamiids</taxon>
        <taxon>Solanales</taxon>
        <taxon>Solanaceae</taxon>
        <taxon>Solanoideae</taxon>
        <taxon>Capsiceae</taxon>
        <taxon>Capsicum</taxon>
    </lineage>
</organism>
<evidence type="ECO:0000313" key="6">
    <source>
        <dbReference type="Proteomes" id="UP000222542"/>
    </source>
</evidence>
<feature type="domain" description="Aconitase/3-isopropylmalate dehydratase large subunit alpha/beta/alpha" evidence="4">
    <location>
        <begin position="52"/>
        <end position="126"/>
    </location>
</feature>
<dbReference type="SUPFAM" id="SSF53732">
    <property type="entry name" value="Aconitase iron-sulfur domain"/>
    <property type="match status" value="1"/>
</dbReference>
<dbReference type="EMBL" id="AYRZ02000002">
    <property type="protein sequence ID" value="PHT89255.1"/>
    <property type="molecule type" value="Genomic_DNA"/>
</dbReference>
<evidence type="ECO:0000256" key="1">
    <source>
        <dbReference type="ARBA" id="ARBA00022723"/>
    </source>
</evidence>
<dbReference type="InterPro" id="IPR006249">
    <property type="entry name" value="Aconitase/IRP2"/>
</dbReference>
<evidence type="ECO:0000259" key="4">
    <source>
        <dbReference type="Pfam" id="PF00330"/>
    </source>
</evidence>
<sequence length="172" mass="19058">MYAVHTSTSKEVGWLPQAPILPFHCASFSFISSHAWDINILELLFLVTLYCSGLQKYLNQQGFNLVGYIDNFGDLYELVAYAITGNDIVVAAVLSGNRNFEGHVHPLTRANYLASPPLVVAYALAGRLKHISHELVLILFQQKSWAKVVVTSFVLLGRSLAQLLDVRIAVVD</sequence>
<keyword evidence="1" id="KW-0479">Metal-binding</keyword>
<dbReference type="GO" id="GO:0051536">
    <property type="term" value="F:iron-sulfur cluster binding"/>
    <property type="evidence" value="ECO:0007669"/>
    <property type="project" value="UniProtKB-KW"/>
</dbReference>
<dbReference type="InterPro" id="IPR001030">
    <property type="entry name" value="Acoase/IPM_deHydtase_lsu_aba"/>
</dbReference>
<proteinExistence type="predicted"/>
<gene>
    <name evidence="5" type="ORF">T459_04368</name>
</gene>
<keyword evidence="3" id="KW-0411">Iron-sulfur</keyword>
<reference evidence="5 6" key="2">
    <citation type="journal article" date="2017" name="Genome Biol.">
        <title>New reference genome sequences of hot pepper reveal the massive evolution of plant disease-resistance genes by retroduplication.</title>
        <authorList>
            <person name="Kim S."/>
            <person name="Park J."/>
            <person name="Yeom S.I."/>
            <person name="Kim Y.M."/>
            <person name="Seo E."/>
            <person name="Kim K.T."/>
            <person name="Kim M.S."/>
            <person name="Lee J.M."/>
            <person name="Cheong K."/>
            <person name="Shin H.S."/>
            <person name="Kim S.B."/>
            <person name="Han K."/>
            <person name="Lee J."/>
            <person name="Park M."/>
            <person name="Lee H.A."/>
            <person name="Lee H.Y."/>
            <person name="Lee Y."/>
            <person name="Oh S."/>
            <person name="Lee J.H."/>
            <person name="Choi E."/>
            <person name="Choi E."/>
            <person name="Lee S.E."/>
            <person name="Jeon J."/>
            <person name="Kim H."/>
            <person name="Choi G."/>
            <person name="Song H."/>
            <person name="Lee J."/>
            <person name="Lee S.C."/>
            <person name="Kwon J.K."/>
            <person name="Lee H.Y."/>
            <person name="Koo N."/>
            <person name="Hong Y."/>
            <person name="Kim R.W."/>
            <person name="Kang W.H."/>
            <person name="Huh J.H."/>
            <person name="Kang B.C."/>
            <person name="Yang T.J."/>
            <person name="Lee Y.H."/>
            <person name="Bennetzen J.L."/>
            <person name="Choi D."/>
        </authorList>
    </citation>
    <scope>NUCLEOTIDE SEQUENCE [LARGE SCALE GENOMIC DNA]</scope>
    <source>
        <strain evidence="6">cv. CM334</strain>
    </source>
</reference>
<dbReference type="Gramene" id="PHT89255">
    <property type="protein sequence ID" value="PHT89255"/>
    <property type="gene ID" value="T459_04368"/>
</dbReference>
<dbReference type="Proteomes" id="UP000222542">
    <property type="component" value="Unassembled WGS sequence"/>
</dbReference>
<evidence type="ECO:0000256" key="2">
    <source>
        <dbReference type="ARBA" id="ARBA00023004"/>
    </source>
</evidence>
<dbReference type="InterPro" id="IPR036008">
    <property type="entry name" value="Aconitase_4Fe-4S_dom"/>
</dbReference>
<protein>
    <recommendedName>
        <fullName evidence="4">Aconitase/3-isopropylmalate dehydratase large subunit alpha/beta/alpha domain-containing protein</fullName>
    </recommendedName>
</protein>
<dbReference type="PANTHER" id="PTHR11670">
    <property type="entry name" value="ACONITASE/IRON-RESPONSIVE ELEMENT FAMILY MEMBER"/>
    <property type="match status" value="1"/>
</dbReference>
<keyword evidence="6" id="KW-1185">Reference proteome</keyword>
<evidence type="ECO:0000256" key="3">
    <source>
        <dbReference type="ARBA" id="ARBA00023014"/>
    </source>
</evidence>
<dbReference type="Gene3D" id="3.30.499.10">
    <property type="entry name" value="Aconitase, domain 3"/>
    <property type="match status" value="1"/>
</dbReference>
<dbReference type="STRING" id="4072.A0A2G3A4T6"/>
<name>A0A2G3A4T6_CAPAN</name>
<reference evidence="5 6" key="1">
    <citation type="journal article" date="2014" name="Nat. Genet.">
        <title>Genome sequence of the hot pepper provides insights into the evolution of pungency in Capsicum species.</title>
        <authorList>
            <person name="Kim S."/>
            <person name="Park M."/>
            <person name="Yeom S.I."/>
            <person name="Kim Y.M."/>
            <person name="Lee J.M."/>
            <person name="Lee H.A."/>
            <person name="Seo E."/>
            <person name="Choi J."/>
            <person name="Cheong K."/>
            <person name="Kim K.T."/>
            <person name="Jung K."/>
            <person name="Lee G.W."/>
            <person name="Oh S.K."/>
            <person name="Bae C."/>
            <person name="Kim S.B."/>
            <person name="Lee H.Y."/>
            <person name="Kim S.Y."/>
            <person name="Kim M.S."/>
            <person name="Kang B.C."/>
            <person name="Jo Y.D."/>
            <person name="Yang H.B."/>
            <person name="Jeong H.J."/>
            <person name="Kang W.H."/>
            <person name="Kwon J.K."/>
            <person name="Shin C."/>
            <person name="Lim J.Y."/>
            <person name="Park J.H."/>
            <person name="Huh J.H."/>
            <person name="Kim J.S."/>
            <person name="Kim B.D."/>
            <person name="Cohen O."/>
            <person name="Paran I."/>
            <person name="Suh M.C."/>
            <person name="Lee S.B."/>
            <person name="Kim Y.K."/>
            <person name="Shin Y."/>
            <person name="Noh S.J."/>
            <person name="Park J."/>
            <person name="Seo Y.S."/>
            <person name="Kwon S.Y."/>
            <person name="Kim H.A."/>
            <person name="Park J.M."/>
            <person name="Kim H.J."/>
            <person name="Choi S.B."/>
            <person name="Bosland P.W."/>
            <person name="Reeves G."/>
            <person name="Jo S.H."/>
            <person name="Lee B.W."/>
            <person name="Cho H.T."/>
            <person name="Choi H.S."/>
            <person name="Lee M.S."/>
            <person name="Yu Y."/>
            <person name="Do Choi Y."/>
            <person name="Park B.S."/>
            <person name="van Deynze A."/>
            <person name="Ashrafi H."/>
            <person name="Hill T."/>
            <person name="Kim W.T."/>
            <person name="Pai H.S."/>
            <person name="Ahn H.K."/>
            <person name="Yeam I."/>
            <person name="Giovannoni J.J."/>
            <person name="Rose J.K."/>
            <person name="Sorensen I."/>
            <person name="Lee S.J."/>
            <person name="Kim R.W."/>
            <person name="Choi I.Y."/>
            <person name="Choi B.S."/>
            <person name="Lim J.S."/>
            <person name="Lee Y.H."/>
            <person name="Choi D."/>
        </authorList>
    </citation>
    <scope>NUCLEOTIDE SEQUENCE [LARGE SCALE GENOMIC DNA]</scope>
    <source>
        <strain evidence="6">cv. CM334</strain>
    </source>
</reference>
<comment type="caution">
    <text evidence="5">The sequence shown here is derived from an EMBL/GenBank/DDBJ whole genome shotgun (WGS) entry which is preliminary data.</text>
</comment>
<dbReference type="InterPro" id="IPR015931">
    <property type="entry name" value="Acnase/IPM_dHydase_lsu_aba_1/3"/>
</dbReference>
<dbReference type="GO" id="GO:0046872">
    <property type="term" value="F:metal ion binding"/>
    <property type="evidence" value="ECO:0007669"/>
    <property type="project" value="UniProtKB-KW"/>
</dbReference>
<evidence type="ECO:0000313" key="5">
    <source>
        <dbReference type="EMBL" id="PHT89255.1"/>
    </source>
</evidence>
<accession>A0A2G3A4T6</accession>
<dbReference type="Pfam" id="PF00330">
    <property type="entry name" value="Aconitase"/>
    <property type="match status" value="1"/>
</dbReference>